<evidence type="ECO:0000313" key="8">
    <source>
        <dbReference type="Proteomes" id="UP000199580"/>
    </source>
</evidence>
<dbReference type="CDD" id="cd15904">
    <property type="entry name" value="TSPO_MBR"/>
    <property type="match status" value="1"/>
</dbReference>
<feature type="transmembrane region" description="Helical" evidence="6">
    <location>
        <begin position="101"/>
        <end position="119"/>
    </location>
</feature>
<dbReference type="GO" id="GO:0033013">
    <property type="term" value="P:tetrapyrrole metabolic process"/>
    <property type="evidence" value="ECO:0007669"/>
    <property type="project" value="UniProtKB-ARBA"/>
</dbReference>
<dbReference type="PIRSF" id="PIRSF005859">
    <property type="entry name" value="PBR"/>
    <property type="match status" value="1"/>
</dbReference>
<sequence>MKILVCVATCLAVGYYSGQVTQESVHTWFPTLKKPFFNPPNWLFMPVWTMLYIIMGVAAGLVWDKYESDKYEVRNALVMFTVQLLLNMLWSILFFALQNPMLAMLEIIVLFLMIYETHYKFKHISKTAANLLIPYMAWVGFATILNISIWYLNREI</sequence>
<evidence type="ECO:0000256" key="3">
    <source>
        <dbReference type="ARBA" id="ARBA00022692"/>
    </source>
</evidence>
<gene>
    <name evidence="7" type="ORF">SAMN04487935_3056</name>
</gene>
<proteinExistence type="inferred from homology"/>
<dbReference type="AlphaFoldDB" id="A0A1G9AU22"/>
<dbReference type="STRING" id="1128970.SAMN04487935_3056"/>
<dbReference type="FunFam" id="1.20.1260.100:FF:000001">
    <property type="entry name" value="translocator protein 2"/>
    <property type="match status" value="1"/>
</dbReference>
<evidence type="ECO:0000256" key="5">
    <source>
        <dbReference type="ARBA" id="ARBA00023136"/>
    </source>
</evidence>
<dbReference type="PANTHER" id="PTHR10057:SF0">
    <property type="entry name" value="TRANSLOCATOR PROTEIN"/>
    <property type="match status" value="1"/>
</dbReference>
<dbReference type="Proteomes" id="UP000199580">
    <property type="component" value="Unassembled WGS sequence"/>
</dbReference>
<feature type="transmembrane region" description="Helical" evidence="6">
    <location>
        <begin position="42"/>
        <end position="63"/>
    </location>
</feature>
<accession>A0A1G9AU22</accession>
<comment type="subcellular location">
    <subcellularLocation>
        <location evidence="1">Membrane</location>
        <topology evidence="1">Multi-pass membrane protein</topology>
    </subcellularLocation>
</comment>
<dbReference type="Gene3D" id="1.20.1260.100">
    <property type="entry name" value="TspO/MBR protein"/>
    <property type="match status" value="1"/>
</dbReference>
<keyword evidence="4 6" id="KW-1133">Transmembrane helix</keyword>
<name>A0A1G9AU22_9FLAO</name>
<keyword evidence="3 6" id="KW-0812">Transmembrane</keyword>
<feature type="transmembrane region" description="Helical" evidence="6">
    <location>
        <begin position="131"/>
        <end position="152"/>
    </location>
</feature>
<organism evidence="7 8">
    <name type="scientific">Flavobacterium noncentrifugens</name>
    <dbReference type="NCBI Taxonomy" id="1128970"/>
    <lineage>
        <taxon>Bacteria</taxon>
        <taxon>Pseudomonadati</taxon>
        <taxon>Bacteroidota</taxon>
        <taxon>Flavobacteriia</taxon>
        <taxon>Flavobacteriales</taxon>
        <taxon>Flavobacteriaceae</taxon>
        <taxon>Flavobacterium</taxon>
    </lineage>
</organism>
<dbReference type="GO" id="GO:0016020">
    <property type="term" value="C:membrane"/>
    <property type="evidence" value="ECO:0007669"/>
    <property type="project" value="UniProtKB-SubCell"/>
</dbReference>
<evidence type="ECO:0000256" key="2">
    <source>
        <dbReference type="ARBA" id="ARBA00007524"/>
    </source>
</evidence>
<dbReference type="PANTHER" id="PTHR10057">
    <property type="entry name" value="PERIPHERAL-TYPE BENZODIAZEPINE RECEPTOR"/>
    <property type="match status" value="1"/>
</dbReference>
<keyword evidence="8" id="KW-1185">Reference proteome</keyword>
<dbReference type="InterPro" id="IPR038330">
    <property type="entry name" value="TspO/MBR-related_sf"/>
</dbReference>
<evidence type="ECO:0000256" key="6">
    <source>
        <dbReference type="SAM" id="Phobius"/>
    </source>
</evidence>
<dbReference type="EMBL" id="FNEZ01000005">
    <property type="protein sequence ID" value="SDK30836.1"/>
    <property type="molecule type" value="Genomic_DNA"/>
</dbReference>
<dbReference type="InterPro" id="IPR004307">
    <property type="entry name" value="TspO_MBR"/>
</dbReference>
<comment type="similarity">
    <text evidence="2">Belongs to the TspO/BZRP family.</text>
</comment>
<dbReference type="Pfam" id="PF03073">
    <property type="entry name" value="TspO_MBR"/>
    <property type="match status" value="1"/>
</dbReference>
<evidence type="ECO:0000313" key="7">
    <source>
        <dbReference type="EMBL" id="SDK30836.1"/>
    </source>
</evidence>
<protein>
    <submittedName>
        <fullName evidence="7">TspO and MBR related proteins</fullName>
    </submittedName>
</protein>
<evidence type="ECO:0000256" key="4">
    <source>
        <dbReference type="ARBA" id="ARBA00022989"/>
    </source>
</evidence>
<evidence type="ECO:0000256" key="1">
    <source>
        <dbReference type="ARBA" id="ARBA00004141"/>
    </source>
</evidence>
<reference evidence="7 8" key="1">
    <citation type="submission" date="2016-10" db="EMBL/GenBank/DDBJ databases">
        <authorList>
            <person name="de Groot N.N."/>
        </authorList>
    </citation>
    <scope>NUCLEOTIDE SEQUENCE [LARGE SCALE GENOMIC DNA]</scope>
    <source>
        <strain evidence="7 8">CGMCC 1.10076</strain>
    </source>
</reference>
<feature type="transmembrane region" description="Helical" evidence="6">
    <location>
        <begin position="75"/>
        <end position="95"/>
    </location>
</feature>
<keyword evidence="5 6" id="KW-0472">Membrane</keyword>